<dbReference type="InterPro" id="IPR036013">
    <property type="entry name" value="Band_7/SPFH_dom_sf"/>
</dbReference>
<feature type="region of interest" description="Disordered" evidence="9">
    <location>
        <begin position="103"/>
        <end position="133"/>
    </location>
</feature>
<name>A0ABR2S1C9_9ROSI</name>
<dbReference type="PANTHER" id="PTHR31003">
    <property type="entry name" value="MYB FAMILY TRANSCRIPTION FACTOR"/>
    <property type="match status" value="1"/>
</dbReference>
<dbReference type="NCBIfam" id="TIGR01557">
    <property type="entry name" value="myb_SHAQKYF"/>
    <property type="match status" value="1"/>
</dbReference>
<keyword evidence="4" id="KW-0735">Signal-anchor</keyword>
<evidence type="ECO:0000256" key="4">
    <source>
        <dbReference type="ARBA" id="ARBA00022968"/>
    </source>
</evidence>
<organism evidence="11 12">
    <name type="scientific">Hibiscus sabdariffa</name>
    <name type="common">roselle</name>
    <dbReference type="NCBI Taxonomy" id="183260"/>
    <lineage>
        <taxon>Eukaryota</taxon>
        <taxon>Viridiplantae</taxon>
        <taxon>Streptophyta</taxon>
        <taxon>Embryophyta</taxon>
        <taxon>Tracheophyta</taxon>
        <taxon>Spermatophyta</taxon>
        <taxon>Magnoliopsida</taxon>
        <taxon>eudicotyledons</taxon>
        <taxon>Gunneridae</taxon>
        <taxon>Pentapetalae</taxon>
        <taxon>rosids</taxon>
        <taxon>malvids</taxon>
        <taxon>Malvales</taxon>
        <taxon>Malvaceae</taxon>
        <taxon>Malvoideae</taxon>
        <taxon>Hibiscus</taxon>
    </lineage>
</organism>
<evidence type="ECO:0000256" key="5">
    <source>
        <dbReference type="ARBA" id="ARBA00023015"/>
    </source>
</evidence>
<gene>
    <name evidence="11" type="ORF">V6N11_033821</name>
</gene>
<keyword evidence="4" id="KW-0812">Transmembrane</keyword>
<keyword evidence="8" id="KW-0539">Nucleus</keyword>
<feature type="compositionally biased region" description="Basic and acidic residues" evidence="9">
    <location>
        <begin position="103"/>
        <end position="122"/>
    </location>
</feature>
<dbReference type="InterPro" id="IPR058673">
    <property type="entry name" value="HHO5-like_N"/>
</dbReference>
<reference evidence="11 12" key="1">
    <citation type="journal article" date="2024" name="G3 (Bethesda)">
        <title>Genome assembly of Hibiscus sabdariffa L. provides insights into metabolisms of medicinal natural products.</title>
        <authorList>
            <person name="Kim T."/>
        </authorList>
    </citation>
    <scope>NUCLEOTIDE SEQUENCE [LARGE SCALE GENOMIC DNA]</scope>
    <source>
        <strain evidence="11">TK-2024</strain>
        <tissue evidence="11">Old leaves</tissue>
    </source>
</reference>
<keyword evidence="6" id="KW-0238">DNA-binding</keyword>
<dbReference type="InterPro" id="IPR009057">
    <property type="entry name" value="Homeodomain-like_sf"/>
</dbReference>
<keyword evidence="12" id="KW-1185">Reference proteome</keyword>
<comment type="subcellular location">
    <subcellularLocation>
        <location evidence="2">Membrane</location>
        <topology evidence="2">Single-pass type II membrane protein</topology>
    </subcellularLocation>
    <subcellularLocation>
        <location evidence="1">Nucleus</location>
    </subcellularLocation>
</comment>
<dbReference type="Pfam" id="PF00249">
    <property type="entry name" value="Myb_DNA-binding"/>
    <property type="match status" value="1"/>
</dbReference>
<dbReference type="PRINTS" id="PR00679">
    <property type="entry name" value="PROHIBITIN"/>
</dbReference>
<dbReference type="InterPro" id="IPR017930">
    <property type="entry name" value="Myb_dom"/>
</dbReference>
<feature type="compositionally biased region" description="Low complexity" evidence="9">
    <location>
        <begin position="346"/>
        <end position="363"/>
    </location>
</feature>
<evidence type="ECO:0000256" key="3">
    <source>
        <dbReference type="ARBA" id="ARBA00009658"/>
    </source>
</evidence>
<dbReference type="InterPro" id="IPR044787">
    <property type="entry name" value="HHO5-like"/>
</dbReference>
<accession>A0ABR2S1C9</accession>
<dbReference type="Pfam" id="PF26575">
    <property type="entry name" value="HHO5_N"/>
    <property type="match status" value="1"/>
</dbReference>
<feature type="region of interest" description="Disordered" evidence="9">
    <location>
        <begin position="341"/>
        <end position="398"/>
    </location>
</feature>
<keyword evidence="5" id="KW-0805">Transcription regulation</keyword>
<protein>
    <recommendedName>
        <fullName evidence="10">HTH myb-type domain-containing protein</fullName>
    </recommendedName>
</protein>
<evidence type="ECO:0000256" key="9">
    <source>
        <dbReference type="SAM" id="MobiDB-lite"/>
    </source>
</evidence>
<comment type="similarity">
    <text evidence="3">Belongs to the prohibitin family.</text>
</comment>
<dbReference type="Gene3D" id="1.10.10.60">
    <property type="entry name" value="Homeodomain-like"/>
    <property type="match status" value="1"/>
</dbReference>
<dbReference type="SUPFAM" id="SSF117892">
    <property type="entry name" value="Band 7/SPFH domain"/>
    <property type="match status" value="1"/>
</dbReference>
<dbReference type="InterPro" id="IPR000163">
    <property type="entry name" value="Prohibitin"/>
</dbReference>
<evidence type="ECO:0000313" key="12">
    <source>
        <dbReference type="Proteomes" id="UP001396334"/>
    </source>
</evidence>
<evidence type="ECO:0000256" key="7">
    <source>
        <dbReference type="ARBA" id="ARBA00023163"/>
    </source>
</evidence>
<evidence type="ECO:0000313" key="11">
    <source>
        <dbReference type="EMBL" id="KAK9018774.1"/>
    </source>
</evidence>
<evidence type="ECO:0000256" key="8">
    <source>
        <dbReference type="ARBA" id="ARBA00023242"/>
    </source>
</evidence>
<keyword evidence="7" id="KW-0804">Transcription</keyword>
<dbReference type="PANTHER" id="PTHR31003:SF3">
    <property type="entry name" value="HOMEODOMAIN-LIKE SUPERFAMILY PROTEIN-RELATED"/>
    <property type="match status" value="1"/>
</dbReference>
<dbReference type="PROSITE" id="PS51294">
    <property type="entry name" value="HTH_MYB"/>
    <property type="match status" value="1"/>
</dbReference>
<proteinExistence type="inferred from homology"/>
<feature type="compositionally biased region" description="Polar residues" evidence="9">
    <location>
        <begin position="231"/>
        <end position="245"/>
    </location>
</feature>
<dbReference type="EMBL" id="JBBPBN010000018">
    <property type="protein sequence ID" value="KAK9018774.1"/>
    <property type="molecule type" value="Genomic_DNA"/>
</dbReference>
<sequence length="533" mass="59599">MGSVPPELSLDFRPTFVPKTISSFLKEVSLIGNVPDKVSKLDAFVKRLEEEMRKIDAFKRELPLCMLLLNDAIVALKEESVQCMSRSVEPVLEEFIPLKNKKEHNQSEEDDALITKRKEKDSNNNNCNSNDKKNWMSSVQLWNTDDGDYRSIDRKLDTKRNVGDSSQGCKNKVGATPFMPFKANLGFGVRKERKEEVALTLLTPGIKNLNDESCSTGSRTSCSRAVSSSAPNGQSNFRSVPQPLSQHQQQQQQQTARKERRCWSPELHRRFVNALQQLGGSQVATPKQIRELMQVDGLTNDEVKSHLQKYRLHTRRLPASTTNPANQSVVVLGSGLWMSQDQYGESSKGSSSQSGSPQGPLQLATNTGGISTPGGDSMVDDEDAKSESYSWKGHIHKPGKDDQSLAIVGHCYRQEVYQRLGLEYDEKVLPSIGNEALKVVVAQFNTNQLLTERPQVSTLVQSSLTQRAREIAHLLYDVELSRAVEQKQVAQQQMERSRHVVMKVHQERRVVVIRAEANLNFEATAIAAMGLLS</sequence>
<evidence type="ECO:0000256" key="1">
    <source>
        <dbReference type="ARBA" id="ARBA00004123"/>
    </source>
</evidence>
<dbReference type="InterPro" id="IPR006447">
    <property type="entry name" value="Myb_dom_plants"/>
</dbReference>
<evidence type="ECO:0000256" key="2">
    <source>
        <dbReference type="ARBA" id="ARBA00004606"/>
    </source>
</evidence>
<dbReference type="SUPFAM" id="SSF46689">
    <property type="entry name" value="Homeodomain-like"/>
    <property type="match status" value="1"/>
</dbReference>
<feature type="domain" description="HTH myb-type" evidence="10">
    <location>
        <begin position="255"/>
        <end position="315"/>
    </location>
</feature>
<dbReference type="Proteomes" id="UP001396334">
    <property type="component" value="Unassembled WGS sequence"/>
</dbReference>
<evidence type="ECO:0000256" key="6">
    <source>
        <dbReference type="ARBA" id="ARBA00023125"/>
    </source>
</evidence>
<evidence type="ECO:0000259" key="10">
    <source>
        <dbReference type="PROSITE" id="PS51294"/>
    </source>
</evidence>
<feature type="region of interest" description="Disordered" evidence="9">
    <location>
        <begin position="210"/>
        <end position="261"/>
    </location>
</feature>
<feature type="compositionally biased region" description="Low complexity" evidence="9">
    <location>
        <begin position="213"/>
        <end position="230"/>
    </location>
</feature>
<comment type="caution">
    <text evidence="11">The sequence shown here is derived from an EMBL/GenBank/DDBJ whole genome shotgun (WGS) entry which is preliminary data.</text>
</comment>
<dbReference type="InterPro" id="IPR001005">
    <property type="entry name" value="SANT/Myb"/>
</dbReference>